<dbReference type="GO" id="GO:0016020">
    <property type="term" value="C:membrane"/>
    <property type="evidence" value="ECO:0007669"/>
    <property type="project" value="UniProtKB-SubCell"/>
</dbReference>
<gene>
    <name evidence="8" type="primary">rho_1</name>
    <name evidence="8" type="ORF">Bhyg_08980</name>
</gene>
<dbReference type="InterPro" id="IPR035952">
    <property type="entry name" value="Rhomboid-like_sf"/>
</dbReference>
<sequence length="348" mass="40050">MEHSTTDDETVPQAPPRKWRTILRQNSEKIGAFVEDAVLPINQRGAQRIPIPAIELENVESQSNGPYRTTVTRNPAVNMQPKYFPFFIITISIVQVFIMYPFDTENMILLFGYDPHRRHEIWRYFTDSLVHTGLPHLWSNMLLQMILGVLLEIVHNWKRISVIYFASVLGGSLFITILSPGLYVVGASAGVYGLLFSHLSTIILNWNQMDRKYCRLFWLILYIVLNFILELVIAEINNSLAGHLGGAISGFLVSILVLKNFEKYPWESKMKKICQGLLVVLFVAIVITNIAATTVYLPTEWNFDYVSTYERFFINLINESEKNSPIRQQCQADYRCQAVMLRYNITVT</sequence>
<dbReference type="Proteomes" id="UP001151699">
    <property type="component" value="Chromosome B"/>
</dbReference>
<keyword evidence="9" id="KW-1185">Reference proteome</keyword>
<evidence type="ECO:0000256" key="6">
    <source>
        <dbReference type="SAM" id="Phobius"/>
    </source>
</evidence>
<evidence type="ECO:0000313" key="9">
    <source>
        <dbReference type="Proteomes" id="UP001151699"/>
    </source>
</evidence>
<dbReference type="Pfam" id="PF01694">
    <property type="entry name" value="Rhomboid"/>
    <property type="match status" value="1"/>
</dbReference>
<comment type="similarity">
    <text evidence="2">Belongs to the peptidase S54 family.</text>
</comment>
<evidence type="ECO:0000256" key="2">
    <source>
        <dbReference type="ARBA" id="ARBA00009045"/>
    </source>
</evidence>
<dbReference type="AlphaFoldDB" id="A0A9Q0N5Q8"/>
<dbReference type="Gene3D" id="1.20.1540.10">
    <property type="entry name" value="Rhomboid-like"/>
    <property type="match status" value="1"/>
</dbReference>
<keyword evidence="3 6" id="KW-0812">Transmembrane</keyword>
<feature type="transmembrane region" description="Helical" evidence="6">
    <location>
        <begin position="137"/>
        <end position="154"/>
    </location>
</feature>
<dbReference type="InterPro" id="IPR051739">
    <property type="entry name" value="Rhomboid_IM_Serine_Proteases"/>
</dbReference>
<dbReference type="SUPFAM" id="SSF144091">
    <property type="entry name" value="Rhomboid-like"/>
    <property type="match status" value="1"/>
</dbReference>
<protein>
    <submittedName>
        <fullName evidence="8">Protein rhomboid</fullName>
    </submittedName>
</protein>
<feature type="domain" description="Peptidase S54 rhomboid" evidence="7">
    <location>
        <begin position="119"/>
        <end position="259"/>
    </location>
</feature>
<feature type="transmembrane region" description="Helical" evidence="6">
    <location>
        <begin position="83"/>
        <end position="102"/>
    </location>
</feature>
<keyword evidence="4 6" id="KW-1133">Transmembrane helix</keyword>
<evidence type="ECO:0000313" key="8">
    <source>
        <dbReference type="EMBL" id="KAJ6644015.1"/>
    </source>
</evidence>
<name>A0A9Q0N5Q8_9DIPT</name>
<evidence type="ECO:0000259" key="7">
    <source>
        <dbReference type="Pfam" id="PF01694"/>
    </source>
</evidence>
<feature type="transmembrane region" description="Helical" evidence="6">
    <location>
        <begin position="273"/>
        <end position="297"/>
    </location>
</feature>
<evidence type="ECO:0000256" key="1">
    <source>
        <dbReference type="ARBA" id="ARBA00004141"/>
    </source>
</evidence>
<dbReference type="PANTHER" id="PTHR45840">
    <property type="entry name" value="RHOMBOID-RELATED PROTEIN"/>
    <property type="match status" value="1"/>
</dbReference>
<dbReference type="OrthoDB" id="418595at2759"/>
<feature type="transmembrane region" description="Helical" evidence="6">
    <location>
        <begin position="184"/>
        <end position="204"/>
    </location>
</feature>
<feature type="transmembrane region" description="Helical" evidence="6">
    <location>
        <begin position="240"/>
        <end position="261"/>
    </location>
</feature>
<comment type="subcellular location">
    <subcellularLocation>
        <location evidence="1">Membrane</location>
        <topology evidence="1">Multi-pass membrane protein</topology>
    </subcellularLocation>
</comment>
<reference evidence="8" key="1">
    <citation type="submission" date="2022-07" db="EMBL/GenBank/DDBJ databases">
        <authorList>
            <person name="Trinca V."/>
            <person name="Uliana J.V.C."/>
            <person name="Torres T.T."/>
            <person name="Ward R.J."/>
            <person name="Monesi N."/>
        </authorList>
    </citation>
    <scope>NUCLEOTIDE SEQUENCE</scope>
    <source>
        <strain evidence="8">HSMRA1968</strain>
        <tissue evidence="8">Whole embryos</tissue>
    </source>
</reference>
<proteinExistence type="inferred from homology"/>
<dbReference type="EMBL" id="WJQU01000002">
    <property type="protein sequence ID" value="KAJ6644015.1"/>
    <property type="molecule type" value="Genomic_DNA"/>
</dbReference>
<organism evidence="8 9">
    <name type="scientific">Pseudolycoriella hygida</name>
    <dbReference type="NCBI Taxonomy" id="35572"/>
    <lineage>
        <taxon>Eukaryota</taxon>
        <taxon>Metazoa</taxon>
        <taxon>Ecdysozoa</taxon>
        <taxon>Arthropoda</taxon>
        <taxon>Hexapoda</taxon>
        <taxon>Insecta</taxon>
        <taxon>Pterygota</taxon>
        <taxon>Neoptera</taxon>
        <taxon>Endopterygota</taxon>
        <taxon>Diptera</taxon>
        <taxon>Nematocera</taxon>
        <taxon>Sciaroidea</taxon>
        <taxon>Sciaridae</taxon>
        <taxon>Pseudolycoriella</taxon>
    </lineage>
</organism>
<evidence type="ECO:0000256" key="4">
    <source>
        <dbReference type="ARBA" id="ARBA00022989"/>
    </source>
</evidence>
<dbReference type="PANTHER" id="PTHR45840:SF2">
    <property type="entry name" value="PROTEIN RHOMBOID-RELATED"/>
    <property type="match status" value="1"/>
</dbReference>
<evidence type="ECO:0000256" key="5">
    <source>
        <dbReference type="ARBA" id="ARBA00023136"/>
    </source>
</evidence>
<evidence type="ECO:0000256" key="3">
    <source>
        <dbReference type="ARBA" id="ARBA00022692"/>
    </source>
</evidence>
<comment type="caution">
    <text evidence="8">The sequence shown here is derived from an EMBL/GenBank/DDBJ whole genome shotgun (WGS) entry which is preliminary data.</text>
</comment>
<dbReference type="InterPro" id="IPR022764">
    <property type="entry name" value="Peptidase_S54_rhomboid_dom"/>
</dbReference>
<dbReference type="GO" id="GO:0004252">
    <property type="term" value="F:serine-type endopeptidase activity"/>
    <property type="evidence" value="ECO:0007669"/>
    <property type="project" value="InterPro"/>
</dbReference>
<keyword evidence="5 6" id="KW-0472">Membrane</keyword>
<feature type="transmembrane region" description="Helical" evidence="6">
    <location>
        <begin position="216"/>
        <end position="234"/>
    </location>
</feature>
<feature type="transmembrane region" description="Helical" evidence="6">
    <location>
        <begin position="161"/>
        <end position="178"/>
    </location>
</feature>
<accession>A0A9Q0N5Q8</accession>